<evidence type="ECO:0000313" key="2">
    <source>
        <dbReference type="EMBL" id="KSU70052.1"/>
    </source>
</evidence>
<dbReference type="STRING" id="993070.AS031_18560"/>
<proteinExistence type="predicted"/>
<dbReference type="AlphaFoldDB" id="A0A0V8I5R8"/>
<accession>A0A0V8I5R8</accession>
<reference evidence="2 3" key="1">
    <citation type="journal article" date="2014" name="Arch. Microbiol.">
        <title>Arthrobacter enclensis sp. nov., isolated from sediment sample.</title>
        <authorList>
            <person name="Dastager S.G."/>
            <person name="Liu Q."/>
            <person name="Tang S.K."/>
            <person name="Krishnamurthi S."/>
            <person name="Lee J.C."/>
            <person name="Li W.J."/>
        </authorList>
    </citation>
    <scope>NUCLEOTIDE SEQUENCE [LARGE SCALE GENOMIC DNA]</scope>
    <source>
        <strain evidence="2 3">NIO-1008</strain>
    </source>
</reference>
<gene>
    <name evidence="2" type="ORF">AS031_18560</name>
</gene>
<protein>
    <submittedName>
        <fullName evidence="2">Uncharacterized protein</fullName>
    </submittedName>
</protein>
<feature type="region of interest" description="Disordered" evidence="1">
    <location>
        <begin position="54"/>
        <end position="75"/>
    </location>
</feature>
<evidence type="ECO:0000256" key="1">
    <source>
        <dbReference type="SAM" id="MobiDB-lite"/>
    </source>
</evidence>
<dbReference type="EMBL" id="LNQM01000011">
    <property type="protein sequence ID" value="KSU70052.1"/>
    <property type="molecule type" value="Genomic_DNA"/>
</dbReference>
<evidence type="ECO:0000313" key="3">
    <source>
        <dbReference type="Proteomes" id="UP000053199"/>
    </source>
</evidence>
<name>A0A0V8I5R8_9MICC</name>
<sequence>MDRLRVTVRAVMRVVLGLSLLVTFTTSAVALCLQAGQAESMAVVSAAPDSVSQDAVTQTSDRAAPVLAQSEHSPPEHACCLEQERTPQAIGPFHRLFPDPSSDALSHTKLRRVNSGDTQSGWFDPALKKPGHLRPLLTVMSISRT</sequence>
<dbReference type="Proteomes" id="UP000053199">
    <property type="component" value="Unassembled WGS sequence"/>
</dbReference>
<organism evidence="2 3">
    <name type="scientific">Pseudarthrobacter enclensis</name>
    <dbReference type="NCBI Taxonomy" id="993070"/>
    <lineage>
        <taxon>Bacteria</taxon>
        <taxon>Bacillati</taxon>
        <taxon>Actinomycetota</taxon>
        <taxon>Actinomycetes</taxon>
        <taxon>Micrococcales</taxon>
        <taxon>Micrococcaceae</taxon>
        <taxon>Pseudarthrobacter</taxon>
    </lineage>
</organism>
<comment type="caution">
    <text evidence="2">The sequence shown here is derived from an EMBL/GenBank/DDBJ whole genome shotgun (WGS) entry which is preliminary data.</text>
</comment>
<keyword evidence="3" id="KW-1185">Reference proteome</keyword>